<dbReference type="GO" id="GO:0006099">
    <property type="term" value="P:tricarboxylic acid cycle"/>
    <property type="evidence" value="ECO:0007669"/>
    <property type="project" value="UniProtKB-UniRule"/>
</dbReference>
<evidence type="ECO:0000256" key="4">
    <source>
        <dbReference type="ARBA" id="ARBA00023239"/>
    </source>
</evidence>
<dbReference type="Gene3D" id="1.10.275.10">
    <property type="entry name" value="Fumarase/aspartase (N-terminal domain)"/>
    <property type="match status" value="1"/>
</dbReference>
<organism evidence="9 10">
    <name type="scientific">Brockia lithotrophica</name>
    <dbReference type="NCBI Taxonomy" id="933949"/>
    <lineage>
        <taxon>Bacteria</taxon>
        <taxon>Bacillati</taxon>
        <taxon>Bacillota</taxon>
        <taxon>Bacilli</taxon>
        <taxon>Bacillales</taxon>
        <taxon>Bacillales Family X. Incertae Sedis</taxon>
        <taxon>Brockia</taxon>
    </lineage>
</organism>
<evidence type="ECO:0000256" key="1">
    <source>
        <dbReference type="ARBA" id="ARBA00001494"/>
    </source>
</evidence>
<dbReference type="EC" id="4.2.1.2" evidence="5"/>
<dbReference type="Gene3D" id="1.10.40.30">
    <property type="entry name" value="Fumarase/aspartase (C-terminal domain)"/>
    <property type="match status" value="1"/>
</dbReference>
<dbReference type="FunFam" id="1.20.200.10:FF:000001">
    <property type="entry name" value="Fumarate hydratase, mitochondrial"/>
    <property type="match status" value="1"/>
</dbReference>
<comment type="function">
    <text evidence="5">Involved in the TCA cycle. Catalyzes the stereospecific interconversion of fumarate to L-malate.</text>
</comment>
<dbReference type="SUPFAM" id="SSF48557">
    <property type="entry name" value="L-aspartase-like"/>
    <property type="match status" value="1"/>
</dbReference>
<comment type="miscellaneous">
    <text evidence="5">There are 2 substrate-binding sites: the catalytic A site, and the non-catalytic B site that may play a role in the transfer of substrate or product between the active site and the solvent. Alternatively, the B site may bind allosteric effectors.</text>
</comment>
<dbReference type="InterPro" id="IPR008948">
    <property type="entry name" value="L-Aspartase-like"/>
</dbReference>
<comment type="subcellular location">
    <subcellularLocation>
        <location evidence="5">Cytoplasm</location>
    </subcellularLocation>
</comment>
<evidence type="ECO:0000256" key="5">
    <source>
        <dbReference type="HAMAP-Rule" id="MF_00743"/>
    </source>
</evidence>
<dbReference type="PRINTS" id="PR00149">
    <property type="entry name" value="FUMRATELYASE"/>
</dbReference>
<comment type="caution">
    <text evidence="9">The sequence shown here is derived from an EMBL/GenBank/DDBJ whole genome shotgun (WGS) entry which is preliminary data.</text>
</comment>
<dbReference type="EMBL" id="PEBW01000009">
    <property type="protein sequence ID" value="PTQ50893.1"/>
    <property type="molecule type" value="Genomic_DNA"/>
</dbReference>
<feature type="binding site" evidence="5">
    <location>
        <position position="332"/>
    </location>
    <ligand>
        <name>substrate</name>
    </ligand>
</feature>
<dbReference type="PROSITE" id="PS00163">
    <property type="entry name" value="FUMARATE_LYASES"/>
    <property type="match status" value="1"/>
</dbReference>
<comment type="similarity">
    <text evidence="2 5">Belongs to the class-II fumarase/aspartase family. Fumarase subfamily.</text>
</comment>
<dbReference type="HAMAP" id="MF_00743">
    <property type="entry name" value="FumaraseC"/>
    <property type="match status" value="1"/>
</dbReference>
<dbReference type="InterPro" id="IPR024083">
    <property type="entry name" value="Fumarase/histidase_N"/>
</dbReference>
<dbReference type="FunFam" id="1.10.40.30:FF:000002">
    <property type="entry name" value="Fumarate hydratase class II"/>
    <property type="match status" value="1"/>
</dbReference>
<dbReference type="GO" id="GO:0004333">
    <property type="term" value="F:fumarate hydratase activity"/>
    <property type="evidence" value="ECO:0007669"/>
    <property type="project" value="UniProtKB-UniRule"/>
</dbReference>
<dbReference type="Pfam" id="PF10415">
    <property type="entry name" value="FumaraseC_C"/>
    <property type="match status" value="1"/>
</dbReference>
<dbReference type="InterPro" id="IPR022761">
    <property type="entry name" value="Fumarate_lyase_N"/>
</dbReference>
<dbReference type="Pfam" id="PF00206">
    <property type="entry name" value="Lyase_1"/>
    <property type="match status" value="1"/>
</dbReference>
<feature type="binding site" evidence="5">
    <location>
        <begin position="112"/>
        <end position="114"/>
    </location>
    <ligand>
        <name>substrate</name>
    </ligand>
</feature>
<comment type="catalytic activity">
    <reaction evidence="1">
        <text>L-aspartate = fumarate + NH4(+)</text>
        <dbReference type="Rhea" id="RHEA:16601"/>
        <dbReference type="ChEBI" id="CHEBI:28938"/>
        <dbReference type="ChEBI" id="CHEBI:29806"/>
        <dbReference type="ChEBI" id="CHEBI:29991"/>
        <dbReference type="EC" id="4.3.1.1"/>
    </reaction>
</comment>
<dbReference type="PRINTS" id="PR00145">
    <property type="entry name" value="ARGSUCLYASE"/>
</dbReference>
<dbReference type="PANTHER" id="PTHR11444:SF1">
    <property type="entry name" value="FUMARATE HYDRATASE, MITOCHONDRIAL"/>
    <property type="match status" value="1"/>
</dbReference>
<feature type="binding site" evidence="5">
    <location>
        <position position="200"/>
    </location>
    <ligand>
        <name>substrate</name>
    </ligand>
</feature>
<dbReference type="UniPathway" id="UPA00223">
    <property type="reaction ID" value="UER01007"/>
</dbReference>
<dbReference type="GO" id="GO:0008797">
    <property type="term" value="F:aspartate ammonia-lyase activity"/>
    <property type="evidence" value="ECO:0007669"/>
    <property type="project" value="UniProtKB-EC"/>
</dbReference>
<evidence type="ECO:0000256" key="3">
    <source>
        <dbReference type="ARBA" id="ARBA00022532"/>
    </source>
</evidence>
<gene>
    <name evidence="5" type="primary">fumC</name>
    <name evidence="9" type="ORF">BLITH_1432</name>
</gene>
<comment type="catalytic activity">
    <reaction evidence="5">
        <text>(S)-malate = fumarate + H2O</text>
        <dbReference type="Rhea" id="RHEA:12460"/>
        <dbReference type="ChEBI" id="CHEBI:15377"/>
        <dbReference type="ChEBI" id="CHEBI:15589"/>
        <dbReference type="ChEBI" id="CHEBI:29806"/>
        <dbReference type="EC" id="4.2.1.2"/>
    </reaction>
</comment>
<feature type="binding site" evidence="5">
    <location>
        <begin position="152"/>
        <end position="154"/>
    </location>
    <ligand>
        <name>substrate</name>
    </ligand>
</feature>
<keyword evidence="5" id="KW-0963">Cytoplasm</keyword>
<dbReference type="AlphaFoldDB" id="A0A2T5G3Y0"/>
<evidence type="ECO:0000259" key="7">
    <source>
        <dbReference type="Pfam" id="PF00206"/>
    </source>
</evidence>
<dbReference type="Proteomes" id="UP000244016">
    <property type="component" value="Unassembled WGS sequence"/>
</dbReference>
<feature type="active site" evidence="5">
    <location>
        <position position="331"/>
    </location>
</feature>
<comment type="pathway">
    <text evidence="5">Carbohydrate metabolism; tricarboxylic acid cycle; (S)-malate from fumarate: step 1/1.</text>
</comment>
<proteinExistence type="inferred from homology"/>
<evidence type="ECO:0000313" key="9">
    <source>
        <dbReference type="EMBL" id="PTQ50893.1"/>
    </source>
</evidence>
<feature type="domain" description="Fumarate lyase N-terminal" evidence="7">
    <location>
        <begin position="25"/>
        <end position="355"/>
    </location>
</feature>
<feature type="site" description="Important for catalytic activity" evidence="5">
    <location>
        <position position="344"/>
    </location>
</feature>
<keyword evidence="3 5" id="KW-0816">Tricarboxylic acid cycle</keyword>
<dbReference type="InterPro" id="IPR000362">
    <property type="entry name" value="Fumarate_lyase_fam"/>
</dbReference>
<feature type="domain" description="Fumarase C C-terminal" evidence="8">
    <location>
        <begin position="421"/>
        <end position="473"/>
    </location>
</feature>
<dbReference type="InterPro" id="IPR020557">
    <property type="entry name" value="Fumarate_lyase_CS"/>
</dbReference>
<protein>
    <recommendedName>
        <fullName evidence="5">Fumarate hydratase class II</fullName>
        <shortName evidence="5">Fumarase C</shortName>
        <ecNumber evidence="5">4.2.1.2</ecNumber>
    </recommendedName>
    <alternativeName>
        <fullName evidence="5">Aerobic fumarase</fullName>
    </alternativeName>
    <alternativeName>
        <fullName evidence="5">Iron-independent fumarase</fullName>
    </alternativeName>
</protein>
<dbReference type="PANTHER" id="PTHR11444">
    <property type="entry name" value="ASPARTATEAMMONIA/ARGININOSUCCINATE/ADENYLOSUCCINATE LYASE"/>
    <property type="match status" value="1"/>
</dbReference>
<comment type="caution">
    <text evidence="5">Lacks conserved residue(s) required for the propagation of feature annotation.</text>
</comment>
<dbReference type="Gene3D" id="1.20.200.10">
    <property type="entry name" value="Fumarase/aspartase (Central domain)"/>
    <property type="match status" value="1"/>
</dbReference>
<dbReference type="GO" id="GO:0005737">
    <property type="term" value="C:cytoplasm"/>
    <property type="evidence" value="ECO:0007669"/>
    <property type="project" value="UniProtKB-SubCell"/>
</dbReference>
<evidence type="ECO:0000256" key="6">
    <source>
        <dbReference type="SAM" id="MobiDB-lite"/>
    </source>
</evidence>
<feature type="region of interest" description="Disordered" evidence="6">
    <location>
        <begin position="1"/>
        <end position="21"/>
    </location>
</feature>
<dbReference type="InterPro" id="IPR005677">
    <property type="entry name" value="Fum_hydII"/>
</dbReference>
<dbReference type="GO" id="GO:0006106">
    <property type="term" value="P:fumarate metabolic process"/>
    <property type="evidence" value="ECO:0007669"/>
    <property type="project" value="InterPro"/>
</dbReference>
<dbReference type="InterPro" id="IPR018951">
    <property type="entry name" value="Fumarase_C_C"/>
</dbReference>
<evidence type="ECO:0000313" key="10">
    <source>
        <dbReference type="Proteomes" id="UP000244016"/>
    </source>
</evidence>
<accession>A0A2T5G3Y0</accession>
<name>A0A2T5G3Y0_9BACL</name>
<comment type="subunit">
    <text evidence="5">Homotetramer.</text>
</comment>
<evidence type="ECO:0000259" key="8">
    <source>
        <dbReference type="Pfam" id="PF10415"/>
    </source>
</evidence>
<keyword evidence="4 5" id="KW-0456">Lyase</keyword>
<feature type="active site" description="Proton donor/acceptor" evidence="5">
    <location>
        <position position="201"/>
    </location>
</feature>
<evidence type="ECO:0000256" key="2">
    <source>
        <dbReference type="ARBA" id="ARBA00009084"/>
    </source>
</evidence>
<reference evidence="9 10" key="1">
    <citation type="submission" date="2017-08" db="EMBL/GenBank/DDBJ databases">
        <title>Burning lignite coal seam in the remote Altai Mountains harbors a hydrogen-driven thermophilic microbial community.</title>
        <authorList>
            <person name="Kadnikov V.V."/>
            <person name="Mardanov A.V."/>
            <person name="Ivasenko D."/>
            <person name="Beletsky A.V."/>
            <person name="Karnachuk O.V."/>
            <person name="Ravin N.V."/>
        </authorList>
    </citation>
    <scope>NUCLEOTIDE SEQUENCE [LARGE SCALE GENOMIC DNA]</scope>
    <source>
        <strain evidence="9">AL31</strain>
    </source>
</reference>
<sequence length="491" mass="52853">MTRPNEKTTPAFDPQSSKHVPEAAEIPSEVLWGPHTERTRHLFPLGGERGEMRMPLEVVYAIALVKKAAARVWARRGAFSPAKAEAIAAAADEILAGRHDGQFPLPVWQTGSGTHTHINVNEVISQRANELLAARGADERVHPYDDVNRGQSSNDVFPTAVHIAARTLAEQRLFPALEEFLAVLWEKACAYRSTVKLGRTHLMDAVPLTFGQEISGWAALVEADLRRIREAAEELEELALGGTAVGTGLNAPDGFAEEVVEELARLTGFPLRRAGNPFAALSGQNALARFHGALRVLAADLFKIAGDVRLLASGPRGGLGEIRLPANEAGSSIMPGKVNPTQAEMLQMVAVQVMGYDAAVGFAAALGQLELTTFRPLVAYNVLTSLKLLADAVRAFTAFALRGLEADERAMRGHLSRSLMLVTALSPRIGYERAAEVARLAHREGITLREAAARLGVLSPEEFDQLVRPEDMVGTFLVREAGLCGDEGTPG</sequence>
<dbReference type="GO" id="GO:0006108">
    <property type="term" value="P:malate metabolic process"/>
    <property type="evidence" value="ECO:0007669"/>
    <property type="project" value="TreeGrafter"/>
</dbReference>
<feature type="binding site" evidence="5">
    <location>
        <begin position="337"/>
        <end position="339"/>
    </location>
    <ligand>
        <name>substrate</name>
    </ligand>
</feature>